<keyword evidence="1" id="KW-1133">Transmembrane helix</keyword>
<gene>
    <name evidence="2" type="ORF">UXQ13_00915</name>
</gene>
<name>A0ABU8E0K2_9ACTN</name>
<dbReference type="RefSeq" id="WP_225234449.1">
    <property type="nucleotide sequence ID" value="NZ_JBAPLV010000001.1"/>
</dbReference>
<reference evidence="2 3" key="1">
    <citation type="submission" date="2024-03" db="EMBL/GenBank/DDBJ databases">
        <title>Draft genome sequence of Klenkia terrae.</title>
        <authorList>
            <person name="Duangmal K."/>
            <person name="Chantavorakit T."/>
        </authorList>
    </citation>
    <scope>NUCLEOTIDE SEQUENCE [LARGE SCALE GENOMIC DNA]</scope>
    <source>
        <strain evidence="2 3">JCM 17786</strain>
    </source>
</reference>
<proteinExistence type="predicted"/>
<evidence type="ECO:0000256" key="1">
    <source>
        <dbReference type="SAM" id="Phobius"/>
    </source>
</evidence>
<comment type="caution">
    <text evidence="2">The sequence shown here is derived from an EMBL/GenBank/DDBJ whole genome shotgun (WGS) entry which is preliminary data.</text>
</comment>
<dbReference type="Proteomes" id="UP001373496">
    <property type="component" value="Unassembled WGS sequence"/>
</dbReference>
<keyword evidence="3" id="KW-1185">Reference proteome</keyword>
<organism evidence="2 3">
    <name type="scientific">Klenkia terrae</name>
    <dbReference type="NCBI Taxonomy" id="1052259"/>
    <lineage>
        <taxon>Bacteria</taxon>
        <taxon>Bacillati</taxon>
        <taxon>Actinomycetota</taxon>
        <taxon>Actinomycetes</taxon>
        <taxon>Geodermatophilales</taxon>
        <taxon>Geodermatophilaceae</taxon>
        <taxon>Klenkia</taxon>
    </lineage>
</organism>
<dbReference type="EMBL" id="JBAPLV010000001">
    <property type="protein sequence ID" value="MEI4277015.1"/>
    <property type="molecule type" value="Genomic_DNA"/>
</dbReference>
<keyword evidence="1" id="KW-0472">Membrane</keyword>
<feature type="transmembrane region" description="Helical" evidence="1">
    <location>
        <begin position="33"/>
        <end position="53"/>
    </location>
</feature>
<sequence>MPAPRRHAAVLSVVALAVLAVVAATAVAGLVVVSFGLAVIGGVGLGVLAVSTWHRWRSVEAPVLPPVSELSTDLLGREWLRTSSALLGPLAPATRDAVATRRQDTLDELERRDPAGFARWLADDSPVSRNPAEFLHGSG</sequence>
<protein>
    <submittedName>
        <fullName evidence="2">Uncharacterized protein</fullName>
    </submittedName>
</protein>
<evidence type="ECO:0000313" key="3">
    <source>
        <dbReference type="Proteomes" id="UP001373496"/>
    </source>
</evidence>
<accession>A0ABU8E0K2</accession>
<keyword evidence="1" id="KW-0812">Transmembrane</keyword>
<evidence type="ECO:0000313" key="2">
    <source>
        <dbReference type="EMBL" id="MEI4277015.1"/>
    </source>
</evidence>